<dbReference type="PROSITE" id="PS50926">
    <property type="entry name" value="TRAM"/>
    <property type="match status" value="1"/>
</dbReference>
<evidence type="ECO:0000256" key="4">
    <source>
        <dbReference type="ARBA" id="ARBA00022723"/>
    </source>
</evidence>
<evidence type="ECO:0000259" key="8">
    <source>
        <dbReference type="PROSITE" id="PS51449"/>
    </source>
</evidence>
<dbReference type="NCBIfam" id="TIGR00089">
    <property type="entry name" value="MiaB/RimO family radical SAM methylthiotransferase"/>
    <property type="match status" value="1"/>
</dbReference>
<dbReference type="SFLD" id="SFLDF00413">
    <property type="entry name" value="CDK5RAP1"/>
    <property type="match status" value="1"/>
</dbReference>
<evidence type="ECO:0008006" key="11">
    <source>
        <dbReference type="Google" id="ProtNLM"/>
    </source>
</evidence>
<dbReference type="InterPro" id="IPR005839">
    <property type="entry name" value="Methylthiotransferase"/>
</dbReference>
<dbReference type="PANTHER" id="PTHR43020">
    <property type="entry name" value="CDK5 REGULATORY SUBUNIT-ASSOCIATED PROTEIN 1"/>
    <property type="match status" value="1"/>
</dbReference>
<dbReference type="Gene3D" id="3.40.50.12160">
    <property type="entry name" value="Methylthiotransferase, N-terminal domain"/>
    <property type="match status" value="1"/>
</dbReference>
<dbReference type="PROSITE" id="PS51918">
    <property type="entry name" value="RADICAL_SAM"/>
    <property type="match status" value="1"/>
</dbReference>
<keyword evidence="4" id="KW-0479">Metal-binding</keyword>
<keyword evidence="5" id="KW-0408">Iron</keyword>
<dbReference type="InterPro" id="IPR006463">
    <property type="entry name" value="MiaB_methiolase"/>
</dbReference>
<evidence type="ECO:0000256" key="6">
    <source>
        <dbReference type="ARBA" id="ARBA00023014"/>
    </source>
</evidence>
<accession>A0A381N4G8</accession>
<dbReference type="FunFam" id="3.80.30.20:FF:000001">
    <property type="entry name" value="tRNA-2-methylthio-N(6)-dimethylallyladenosine synthase 2"/>
    <property type="match status" value="1"/>
</dbReference>
<dbReference type="SFLD" id="SFLDG01082">
    <property type="entry name" value="B12-binding_domain_containing"/>
    <property type="match status" value="1"/>
</dbReference>
<feature type="domain" description="MTTase N-terminal" evidence="8">
    <location>
        <begin position="3"/>
        <end position="119"/>
    </location>
</feature>
<keyword evidence="2" id="KW-0004">4Fe-4S</keyword>
<sequence>MQKTYYLETYGCQMNVADSELVESILKREGYCATQNMHAADAIFVNTCAIREHAEEKVHSRLGIFHKVKKERPEVIVGVLGCMAQNLKDELLENKPYIDIILGPDSYRSLSDVFSRKTKYNGNVVDTKLSRFEVYDDLFPSRKEGVNAWISIMRGCDKFCTFCIVPFTRGRERSRSVESIRQEASEAVANGFVEVTLLGQNVNSYRHENRNFFHLLEEVASVSGLKRIRYTSPHPQDVTEELLSVMAAYPVICNSIHLPLQAGSNRILKRMNRTYSKEHFIALADKIRAYLPGVGISTDIIVGFPGEQAADFQETLDVMNSVKFDSAFTFKYSPRPYTKAEQYSDQIPEVVKQERLQKVIDVQRKNTLLQNRKMIGNVEMILVEKDSKRAADQWAGRTDSNKWVIFDKCDAKIKDLVPVRIMDAKGISLHGELLEIEEVLL</sequence>
<evidence type="ECO:0000256" key="1">
    <source>
        <dbReference type="ARBA" id="ARBA00001966"/>
    </source>
</evidence>
<dbReference type="Pfam" id="PF01938">
    <property type="entry name" value="TRAM"/>
    <property type="match status" value="1"/>
</dbReference>
<dbReference type="InterPro" id="IPR023404">
    <property type="entry name" value="rSAM_horseshoe"/>
</dbReference>
<organism evidence="10">
    <name type="scientific">marine metagenome</name>
    <dbReference type="NCBI Taxonomy" id="408172"/>
    <lineage>
        <taxon>unclassified sequences</taxon>
        <taxon>metagenomes</taxon>
        <taxon>ecological metagenomes</taxon>
    </lineage>
</organism>
<dbReference type="Pfam" id="PF04055">
    <property type="entry name" value="Radical_SAM"/>
    <property type="match status" value="1"/>
</dbReference>
<dbReference type="AlphaFoldDB" id="A0A381N4G8"/>
<dbReference type="InterPro" id="IPR058240">
    <property type="entry name" value="rSAM_sf"/>
</dbReference>
<evidence type="ECO:0000256" key="5">
    <source>
        <dbReference type="ARBA" id="ARBA00023004"/>
    </source>
</evidence>
<evidence type="ECO:0000256" key="3">
    <source>
        <dbReference type="ARBA" id="ARBA00022691"/>
    </source>
</evidence>
<evidence type="ECO:0000259" key="9">
    <source>
        <dbReference type="PROSITE" id="PS51918"/>
    </source>
</evidence>
<dbReference type="InterPro" id="IPR020612">
    <property type="entry name" value="Methylthiotransferase_CS"/>
</dbReference>
<dbReference type="PROSITE" id="PS01278">
    <property type="entry name" value="MTTASE_RADICAL"/>
    <property type="match status" value="1"/>
</dbReference>
<reference evidence="10" key="1">
    <citation type="submission" date="2018-05" db="EMBL/GenBank/DDBJ databases">
        <authorList>
            <person name="Lanie J.A."/>
            <person name="Ng W.-L."/>
            <person name="Kazmierczak K.M."/>
            <person name="Andrzejewski T.M."/>
            <person name="Davidsen T.M."/>
            <person name="Wayne K.J."/>
            <person name="Tettelin H."/>
            <person name="Glass J.I."/>
            <person name="Rusch D."/>
            <person name="Podicherti R."/>
            <person name="Tsui H.-C.T."/>
            <person name="Winkler M.E."/>
        </authorList>
    </citation>
    <scope>NUCLEOTIDE SEQUENCE</scope>
</reference>
<evidence type="ECO:0000259" key="7">
    <source>
        <dbReference type="PROSITE" id="PS50926"/>
    </source>
</evidence>
<dbReference type="SUPFAM" id="SSF102114">
    <property type="entry name" value="Radical SAM enzymes"/>
    <property type="match status" value="1"/>
</dbReference>
<dbReference type="NCBIfam" id="TIGR01574">
    <property type="entry name" value="miaB-methiolase"/>
    <property type="match status" value="1"/>
</dbReference>
<dbReference type="HAMAP" id="MF_01864">
    <property type="entry name" value="tRNA_metthiotr_MiaB"/>
    <property type="match status" value="1"/>
</dbReference>
<evidence type="ECO:0000313" key="10">
    <source>
        <dbReference type="EMBL" id="SUZ48974.1"/>
    </source>
</evidence>
<feature type="domain" description="TRAM" evidence="7">
    <location>
        <begin position="372"/>
        <end position="435"/>
    </location>
</feature>
<feature type="domain" description="Radical SAM core" evidence="9">
    <location>
        <begin position="142"/>
        <end position="369"/>
    </location>
</feature>
<dbReference type="GO" id="GO:0046872">
    <property type="term" value="F:metal ion binding"/>
    <property type="evidence" value="ECO:0007669"/>
    <property type="project" value="UniProtKB-KW"/>
</dbReference>
<dbReference type="GO" id="GO:0035597">
    <property type="term" value="F:tRNA-2-methylthio-N(6)-dimethylallyladenosine(37) synthase activity"/>
    <property type="evidence" value="ECO:0007669"/>
    <property type="project" value="TreeGrafter"/>
</dbReference>
<dbReference type="CDD" id="cd01335">
    <property type="entry name" value="Radical_SAM"/>
    <property type="match status" value="1"/>
</dbReference>
<dbReference type="Pfam" id="PF00919">
    <property type="entry name" value="UPF0004"/>
    <property type="match status" value="1"/>
</dbReference>
<dbReference type="SFLD" id="SFLDG01061">
    <property type="entry name" value="methylthiotransferase"/>
    <property type="match status" value="1"/>
</dbReference>
<dbReference type="GO" id="GO:0005829">
    <property type="term" value="C:cytosol"/>
    <property type="evidence" value="ECO:0007669"/>
    <property type="project" value="TreeGrafter"/>
</dbReference>
<evidence type="ECO:0000256" key="2">
    <source>
        <dbReference type="ARBA" id="ARBA00022485"/>
    </source>
</evidence>
<dbReference type="InterPro" id="IPR007197">
    <property type="entry name" value="rSAM"/>
</dbReference>
<dbReference type="EMBL" id="UINC01000097">
    <property type="protein sequence ID" value="SUZ48974.1"/>
    <property type="molecule type" value="Genomic_DNA"/>
</dbReference>
<comment type="cofactor">
    <cofactor evidence="1">
        <name>[4Fe-4S] cluster</name>
        <dbReference type="ChEBI" id="CHEBI:49883"/>
    </cofactor>
</comment>
<dbReference type="InterPro" id="IPR013848">
    <property type="entry name" value="Methylthiotransferase_N"/>
</dbReference>
<name>A0A381N4G8_9ZZZZ</name>
<proteinExistence type="inferred from homology"/>
<dbReference type="Gene3D" id="3.80.30.20">
    <property type="entry name" value="tm_1862 like domain"/>
    <property type="match status" value="1"/>
</dbReference>
<dbReference type="PROSITE" id="PS51449">
    <property type="entry name" value="MTTASE_N"/>
    <property type="match status" value="1"/>
</dbReference>
<gene>
    <name evidence="10" type="ORF">METZ01_LOCUS1828</name>
</gene>
<dbReference type="InterPro" id="IPR038135">
    <property type="entry name" value="Methylthiotransferase_N_sf"/>
</dbReference>
<dbReference type="InterPro" id="IPR006638">
    <property type="entry name" value="Elp3/MiaA/NifB-like_rSAM"/>
</dbReference>
<dbReference type="SFLD" id="SFLDS00029">
    <property type="entry name" value="Radical_SAM"/>
    <property type="match status" value="1"/>
</dbReference>
<dbReference type="GO" id="GO:0051539">
    <property type="term" value="F:4 iron, 4 sulfur cluster binding"/>
    <property type="evidence" value="ECO:0007669"/>
    <property type="project" value="UniProtKB-KW"/>
</dbReference>
<dbReference type="FunFam" id="3.40.50.12160:FF:000003">
    <property type="entry name" value="CDK5 regulatory subunit-associated protein 1"/>
    <property type="match status" value="1"/>
</dbReference>
<dbReference type="InterPro" id="IPR002792">
    <property type="entry name" value="TRAM_dom"/>
</dbReference>
<protein>
    <recommendedName>
        <fullName evidence="11">TRAM domain-containing protein</fullName>
    </recommendedName>
</protein>
<keyword evidence="6" id="KW-0411">Iron-sulfur</keyword>
<dbReference type="SMART" id="SM00729">
    <property type="entry name" value="Elp3"/>
    <property type="match status" value="1"/>
</dbReference>
<dbReference type="SFLD" id="SFLDF00273">
    <property type="entry name" value="(dimethylallyl)adenosine_tRNA"/>
    <property type="match status" value="1"/>
</dbReference>
<keyword evidence="3" id="KW-0949">S-adenosyl-L-methionine</keyword>
<dbReference type="PANTHER" id="PTHR43020:SF2">
    <property type="entry name" value="MITOCHONDRIAL TRNA METHYLTHIOTRANSFERASE CDK5RAP1"/>
    <property type="match status" value="1"/>
</dbReference>